<dbReference type="Gene3D" id="3.10.450.40">
    <property type="match status" value="1"/>
</dbReference>
<proteinExistence type="predicted"/>
<organism evidence="2 3">
    <name type="scientific">Asticcacaulis machinosus</name>
    <dbReference type="NCBI Taxonomy" id="2984211"/>
    <lineage>
        <taxon>Bacteria</taxon>
        <taxon>Pseudomonadati</taxon>
        <taxon>Pseudomonadota</taxon>
        <taxon>Alphaproteobacteria</taxon>
        <taxon>Caulobacterales</taxon>
        <taxon>Caulobacteraceae</taxon>
        <taxon>Asticcacaulis</taxon>
    </lineage>
</organism>
<comment type="caution">
    <text evidence="2">The sequence shown here is derived from an EMBL/GenBank/DDBJ whole genome shotgun (WGS) entry which is preliminary data.</text>
</comment>
<accession>A0ABT5HH15</accession>
<evidence type="ECO:0000259" key="1">
    <source>
        <dbReference type="Pfam" id="PF04965"/>
    </source>
</evidence>
<gene>
    <name evidence="2" type="ORF">PQU98_04545</name>
</gene>
<name>A0ABT5HH15_9CAUL</name>
<evidence type="ECO:0000313" key="3">
    <source>
        <dbReference type="Proteomes" id="UP001218579"/>
    </source>
</evidence>
<evidence type="ECO:0000313" key="2">
    <source>
        <dbReference type="EMBL" id="MDC7675386.1"/>
    </source>
</evidence>
<dbReference type="EMBL" id="JAQQKV010000001">
    <property type="protein sequence ID" value="MDC7675386.1"/>
    <property type="molecule type" value="Genomic_DNA"/>
</dbReference>
<sequence>MSGMDRLTGKRIEGMEHIVQSIRDILTTPLGTRVMRRDYGSELFALIDQPMNTAMSLRIAASVAGAVHRWEPRVRLTLVRFHSASALGGAAIDIEGRRLDLPLFPAFALKVPL</sequence>
<protein>
    <submittedName>
        <fullName evidence="2">GPW/gp25 family protein</fullName>
    </submittedName>
</protein>
<dbReference type="SUPFAM" id="SSF160719">
    <property type="entry name" value="gpW/gp25-like"/>
    <property type="match status" value="1"/>
</dbReference>
<feature type="domain" description="IraD/Gp25-like" evidence="1">
    <location>
        <begin position="14"/>
        <end position="96"/>
    </location>
</feature>
<dbReference type="RefSeq" id="WP_272743692.1">
    <property type="nucleotide sequence ID" value="NZ_JAQQKV010000001.1"/>
</dbReference>
<dbReference type="Pfam" id="PF04965">
    <property type="entry name" value="GPW_gp25"/>
    <property type="match status" value="1"/>
</dbReference>
<dbReference type="InterPro" id="IPR007048">
    <property type="entry name" value="IraD/Gp25-like"/>
</dbReference>
<reference evidence="2 3" key="1">
    <citation type="submission" date="2023-01" db="EMBL/GenBank/DDBJ databases">
        <title>Novel species of the genus Asticcacaulis isolated from rivers.</title>
        <authorList>
            <person name="Lu H."/>
        </authorList>
    </citation>
    <scope>NUCLEOTIDE SEQUENCE [LARGE SCALE GENOMIC DNA]</scope>
    <source>
        <strain evidence="2 3">LKC15W</strain>
    </source>
</reference>
<dbReference type="Proteomes" id="UP001218579">
    <property type="component" value="Unassembled WGS sequence"/>
</dbReference>
<keyword evidence="3" id="KW-1185">Reference proteome</keyword>